<dbReference type="InterPro" id="IPR025731">
    <property type="entry name" value="YecR-like"/>
</dbReference>
<proteinExistence type="predicted"/>
<comment type="caution">
    <text evidence="1">The sequence shown here is derived from an EMBL/GenBank/DDBJ whole genome shotgun (WGS) entry which is preliminary data.</text>
</comment>
<dbReference type="PROSITE" id="PS51257">
    <property type="entry name" value="PROKAR_LIPOPROTEIN"/>
    <property type="match status" value="1"/>
</dbReference>
<evidence type="ECO:0000313" key="2">
    <source>
        <dbReference type="Proteomes" id="UP001220964"/>
    </source>
</evidence>
<dbReference type="AlphaFoldDB" id="A0AAE3NVU9"/>
<accession>A0AAE3NVU9</accession>
<protein>
    <submittedName>
        <fullName evidence="1">YecR family lipoprotein</fullName>
    </submittedName>
</protein>
<dbReference type="Pfam" id="PF13992">
    <property type="entry name" value="YecR"/>
    <property type="match status" value="1"/>
</dbReference>
<gene>
    <name evidence="1" type="primary">yecR</name>
    <name evidence="1" type="ORF">P1J78_19685</name>
</gene>
<keyword evidence="2" id="KW-1185">Reference proteome</keyword>
<dbReference type="Proteomes" id="UP001220964">
    <property type="component" value="Unassembled WGS sequence"/>
</dbReference>
<reference evidence="1" key="1">
    <citation type="submission" date="2023-03" db="EMBL/GenBank/DDBJ databases">
        <title>Multiphase analysis and comparison of six strains from genera Psychromarinibacter, Lutimaribacter, and Maritimibacter, including a novel species: Psychromarinibacter sediminicola sp. nov.</title>
        <authorList>
            <person name="Wang Y.-H."/>
            <person name="Ye M.-Q."/>
            <person name="Du Z.-J."/>
        </authorList>
    </citation>
    <scope>NUCLEOTIDE SEQUENCE</scope>
    <source>
        <strain evidence="1">C21-152</strain>
    </source>
</reference>
<name>A0AAE3NVU9_9RHOB</name>
<organism evidence="1 2">
    <name type="scientific">Psychromarinibacter sediminicola</name>
    <dbReference type="NCBI Taxonomy" id="3033385"/>
    <lineage>
        <taxon>Bacteria</taxon>
        <taxon>Pseudomonadati</taxon>
        <taxon>Pseudomonadota</taxon>
        <taxon>Alphaproteobacteria</taxon>
        <taxon>Rhodobacterales</taxon>
        <taxon>Paracoccaceae</taxon>
        <taxon>Psychromarinibacter</taxon>
    </lineage>
</organism>
<evidence type="ECO:0000313" key="1">
    <source>
        <dbReference type="EMBL" id="MDF0602971.1"/>
    </source>
</evidence>
<dbReference type="EMBL" id="JARGYC010000068">
    <property type="protein sequence ID" value="MDF0602971.1"/>
    <property type="molecule type" value="Genomic_DNA"/>
</dbReference>
<keyword evidence="1" id="KW-0449">Lipoprotein</keyword>
<sequence length="102" mass="10831">MKYAAVFAAIVPVLVAGCETNKTPVPTGGSKADGLVEMSYDVGGFDVPKVDWATADTSALVRCRAWGYARADAFEGVKTQCTAYSTYGCMAQTVTKVYQCID</sequence>
<dbReference type="RefSeq" id="WP_275569096.1">
    <property type="nucleotide sequence ID" value="NZ_JARGYC010000068.1"/>
</dbReference>